<evidence type="ECO:0000313" key="2">
    <source>
        <dbReference type="Proteomes" id="UP000029736"/>
    </source>
</evidence>
<dbReference type="STRING" id="1524460.IX84_30380"/>
<protein>
    <submittedName>
        <fullName evidence="1">Uncharacterized protein</fullName>
    </submittedName>
</protein>
<keyword evidence="2" id="KW-1185">Reference proteome</keyword>
<name>A0A098RZM6_9BACT</name>
<proteinExistence type="predicted"/>
<organism evidence="1 2">
    <name type="scientific">Phaeodactylibacter xiamenensis</name>
    <dbReference type="NCBI Taxonomy" id="1524460"/>
    <lineage>
        <taxon>Bacteria</taxon>
        <taxon>Pseudomonadati</taxon>
        <taxon>Bacteroidota</taxon>
        <taxon>Saprospiria</taxon>
        <taxon>Saprospirales</taxon>
        <taxon>Haliscomenobacteraceae</taxon>
        <taxon>Phaeodactylibacter</taxon>
    </lineage>
</organism>
<gene>
    <name evidence="1" type="ORF">IX84_30380</name>
</gene>
<evidence type="ECO:0000313" key="1">
    <source>
        <dbReference type="EMBL" id="KGE85033.1"/>
    </source>
</evidence>
<sequence>MDTPLFCHAPESFLSIKPLSLGNYFYQAKAKAMGVDQIRERLHLRIEQADEKMLQVLDELAESLFKNYQSDALEQARQERIAAYEEKLKPMTKEELVARALASQADIEAGRIHDLEEVKRTLGL</sequence>
<dbReference type="AlphaFoldDB" id="A0A098RZM6"/>
<comment type="caution">
    <text evidence="1">The sequence shown here is derived from an EMBL/GenBank/DDBJ whole genome shotgun (WGS) entry which is preliminary data.</text>
</comment>
<dbReference type="OrthoDB" id="1495432at2"/>
<accession>A0A098RZM6</accession>
<reference evidence="1 2" key="1">
    <citation type="journal article" date="2014" name="Int. J. Syst. Evol. Microbiol.">
        <title>Phaeodactylibacter xiamenensis gen. nov., sp. nov., a member of the family Saprospiraceae isolated from the marine alga Phaeodactylum tricornutum.</title>
        <authorList>
            <person name="Chen Z.Jr."/>
            <person name="Lei X."/>
            <person name="Lai Q."/>
            <person name="Li Y."/>
            <person name="Zhang B."/>
            <person name="Zhang J."/>
            <person name="Zhang H."/>
            <person name="Yang L."/>
            <person name="Zheng W."/>
            <person name="Tian Y."/>
            <person name="Yu Z."/>
            <person name="Xu H.Jr."/>
            <person name="Zheng T."/>
        </authorList>
    </citation>
    <scope>NUCLEOTIDE SEQUENCE [LARGE SCALE GENOMIC DNA]</scope>
    <source>
        <strain evidence="1 2">KD52</strain>
    </source>
</reference>
<dbReference type="RefSeq" id="WP_044229751.1">
    <property type="nucleotide sequence ID" value="NZ_JBKAGJ010000032.1"/>
</dbReference>
<dbReference type="EMBL" id="JPOS01000097">
    <property type="protein sequence ID" value="KGE85033.1"/>
    <property type="molecule type" value="Genomic_DNA"/>
</dbReference>
<dbReference type="Proteomes" id="UP000029736">
    <property type="component" value="Unassembled WGS sequence"/>
</dbReference>